<dbReference type="Gene3D" id="2.170.130.10">
    <property type="entry name" value="TonB-dependent receptor, plug domain"/>
    <property type="match status" value="1"/>
</dbReference>
<dbReference type="InterPro" id="IPR012910">
    <property type="entry name" value="Plug_dom"/>
</dbReference>
<dbReference type="Gene3D" id="2.40.170.20">
    <property type="entry name" value="TonB-dependent receptor, beta-barrel domain"/>
    <property type="match status" value="1"/>
</dbReference>
<evidence type="ECO:0000256" key="7">
    <source>
        <dbReference type="ARBA" id="ARBA00023077"/>
    </source>
</evidence>
<dbReference type="PANTHER" id="PTHR30069">
    <property type="entry name" value="TONB-DEPENDENT OUTER MEMBRANE RECEPTOR"/>
    <property type="match status" value="1"/>
</dbReference>
<evidence type="ECO:0000256" key="3">
    <source>
        <dbReference type="ARBA" id="ARBA00022448"/>
    </source>
</evidence>
<dbReference type="RefSeq" id="WP_200789009.1">
    <property type="nucleotide sequence ID" value="NZ_JAEDAO010000001.1"/>
</dbReference>
<evidence type="ECO:0000256" key="12">
    <source>
        <dbReference type="RuleBase" id="RU003357"/>
    </source>
</evidence>
<keyword evidence="10 11" id="KW-0998">Cell outer membrane</keyword>
<dbReference type="GO" id="GO:0009279">
    <property type="term" value="C:cell outer membrane"/>
    <property type="evidence" value="ECO:0007669"/>
    <property type="project" value="UniProtKB-SubCell"/>
</dbReference>
<keyword evidence="7 12" id="KW-0798">TonB box</keyword>
<evidence type="ECO:0000259" key="13">
    <source>
        <dbReference type="Pfam" id="PF00593"/>
    </source>
</evidence>
<sequence length="715" mass="77201">MGHPWRVGALVLATLGTAQAQQGPDGGGEGVQLEQVDVTGRRALQDRFFAPGSMVVLDRRDIEKLGAFSIADVLRQLPGVVATTNADGSVEIRMRGMERSATQILVDGQRQATGRGQLALDQLPPEMVERIEVVRSPSAEFSGATGGTINIVLRQATVRRETTLRVTDNTVWGRHAAQIHFSRTGPLTSPPPAPAGEPAESPWAYFLAASSTGVVLGSDSHSRVDGPAGTTVSDGVSRYRRQEYALIPRVSGKLGPRDQLRLAAVLNRSTFGGTLGTASEAAGGTPVGTLDRQDQMRHFAHFAMDWTHGFDGSKVETSVMRNGSREHLGRLGSVLTGASAGTGSLFDDRRREDVVNLKSKVSTTGSPLLRMGGFELERWTLGIDTARTGVDPFRANARLERGVLWAQDEWAWGERGTLTAGLRGESIRITTSGPTLGTVERHIPVVQPSVHLRQPLGTTWQYRANLARTTRNPRVWDLIDRTNPSAGTNTLLNPDSVGNPALRPETTWALDTGVERRLGDEGQAGGNLFVRRVQDAIGTLVSQAGGRWFEQRTNVGDAMVTGLEFDARTGLTWLGLPRDWTLNANFSLLHSRMTSGANEGQRIPGQPRYTGSLNVAKPIRRSGGLFGGFTLNVTGAADLNTSPGRTGRDRPRTTLDVHFGGVVAGLGYWRVGLQNITDAPYRRTRRYDDPVAGTTTSEGDLLLTPRAYLTMGTQF</sequence>
<dbReference type="PANTHER" id="PTHR30069:SF29">
    <property type="entry name" value="HEMOGLOBIN AND HEMOGLOBIN-HAPTOGLOBIN-BINDING PROTEIN 1-RELATED"/>
    <property type="match status" value="1"/>
</dbReference>
<evidence type="ECO:0000313" key="15">
    <source>
        <dbReference type="EMBL" id="MBK0394054.1"/>
    </source>
</evidence>
<evidence type="ECO:0000256" key="6">
    <source>
        <dbReference type="ARBA" id="ARBA00022729"/>
    </source>
</evidence>
<keyword evidence="3 11" id="KW-0813">Transport</keyword>
<dbReference type="Proteomes" id="UP000617041">
    <property type="component" value="Unassembled WGS sequence"/>
</dbReference>
<comment type="similarity">
    <text evidence="2 11 12">Belongs to the TonB-dependent receptor family.</text>
</comment>
<proteinExistence type="inferred from homology"/>
<dbReference type="AlphaFoldDB" id="A0A934Q0Z3"/>
<keyword evidence="5 11" id="KW-0812">Transmembrane</keyword>
<dbReference type="Pfam" id="PF00593">
    <property type="entry name" value="TonB_dep_Rec_b-barrel"/>
    <property type="match status" value="1"/>
</dbReference>
<keyword evidence="4 11" id="KW-1134">Transmembrane beta strand</keyword>
<evidence type="ECO:0000259" key="14">
    <source>
        <dbReference type="Pfam" id="PF07715"/>
    </source>
</evidence>
<keyword evidence="9 15" id="KW-0675">Receptor</keyword>
<evidence type="ECO:0000256" key="5">
    <source>
        <dbReference type="ARBA" id="ARBA00022692"/>
    </source>
</evidence>
<dbReference type="EMBL" id="JAEDAO010000001">
    <property type="protein sequence ID" value="MBK0394054.1"/>
    <property type="molecule type" value="Genomic_DNA"/>
</dbReference>
<dbReference type="Pfam" id="PF07715">
    <property type="entry name" value="Plug"/>
    <property type="match status" value="1"/>
</dbReference>
<keyword evidence="6" id="KW-0732">Signal</keyword>
<organism evidence="15 16">
    <name type="scientific">Ramlibacter algicola</name>
    <dbReference type="NCBI Taxonomy" id="2795217"/>
    <lineage>
        <taxon>Bacteria</taxon>
        <taxon>Pseudomonadati</taxon>
        <taxon>Pseudomonadota</taxon>
        <taxon>Betaproteobacteria</taxon>
        <taxon>Burkholderiales</taxon>
        <taxon>Comamonadaceae</taxon>
        <taxon>Ramlibacter</taxon>
    </lineage>
</organism>
<comment type="caution">
    <text evidence="15">The sequence shown here is derived from an EMBL/GenBank/DDBJ whole genome shotgun (WGS) entry which is preliminary data.</text>
</comment>
<protein>
    <submittedName>
        <fullName evidence="15">TonB-dependent receptor</fullName>
    </submittedName>
</protein>
<keyword evidence="16" id="KW-1185">Reference proteome</keyword>
<feature type="domain" description="TonB-dependent receptor plug" evidence="14">
    <location>
        <begin position="50"/>
        <end position="147"/>
    </location>
</feature>
<evidence type="ECO:0000256" key="4">
    <source>
        <dbReference type="ARBA" id="ARBA00022452"/>
    </source>
</evidence>
<gene>
    <name evidence="15" type="ORF">I8E28_15740</name>
</gene>
<evidence type="ECO:0000256" key="1">
    <source>
        <dbReference type="ARBA" id="ARBA00004571"/>
    </source>
</evidence>
<dbReference type="CDD" id="cd01347">
    <property type="entry name" value="ligand_gated_channel"/>
    <property type="match status" value="1"/>
</dbReference>
<name>A0A934Q0Z3_9BURK</name>
<evidence type="ECO:0000256" key="10">
    <source>
        <dbReference type="ARBA" id="ARBA00023237"/>
    </source>
</evidence>
<keyword evidence="8 11" id="KW-0472">Membrane</keyword>
<evidence type="ECO:0000256" key="8">
    <source>
        <dbReference type="ARBA" id="ARBA00023136"/>
    </source>
</evidence>
<dbReference type="InterPro" id="IPR039426">
    <property type="entry name" value="TonB-dep_rcpt-like"/>
</dbReference>
<dbReference type="GO" id="GO:0044718">
    <property type="term" value="P:siderophore transmembrane transport"/>
    <property type="evidence" value="ECO:0007669"/>
    <property type="project" value="TreeGrafter"/>
</dbReference>
<evidence type="ECO:0000256" key="9">
    <source>
        <dbReference type="ARBA" id="ARBA00023170"/>
    </source>
</evidence>
<dbReference type="SUPFAM" id="SSF56935">
    <property type="entry name" value="Porins"/>
    <property type="match status" value="1"/>
</dbReference>
<reference evidence="15" key="1">
    <citation type="submission" date="2020-12" db="EMBL/GenBank/DDBJ databases">
        <title>Ramlibacter sp. nov., isolated from a freshwater alga, Cryptomonas.</title>
        <authorList>
            <person name="Kim H.M."/>
            <person name="Jeon C.O."/>
        </authorList>
    </citation>
    <scope>NUCLEOTIDE SEQUENCE</scope>
    <source>
        <strain evidence="15">CrO1</strain>
    </source>
</reference>
<accession>A0A934Q0Z3</accession>
<dbReference type="InterPro" id="IPR036942">
    <property type="entry name" value="Beta-barrel_TonB_sf"/>
</dbReference>
<dbReference type="PROSITE" id="PS52016">
    <property type="entry name" value="TONB_DEPENDENT_REC_3"/>
    <property type="match status" value="1"/>
</dbReference>
<dbReference type="InterPro" id="IPR000531">
    <property type="entry name" value="Beta-barrel_TonB"/>
</dbReference>
<comment type="subcellular location">
    <subcellularLocation>
        <location evidence="1 11">Cell outer membrane</location>
        <topology evidence="1 11">Multi-pass membrane protein</topology>
    </subcellularLocation>
</comment>
<evidence type="ECO:0000256" key="2">
    <source>
        <dbReference type="ARBA" id="ARBA00009810"/>
    </source>
</evidence>
<evidence type="ECO:0000313" key="16">
    <source>
        <dbReference type="Proteomes" id="UP000617041"/>
    </source>
</evidence>
<dbReference type="InterPro" id="IPR037066">
    <property type="entry name" value="Plug_dom_sf"/>
</dbReference>
<dbReference type="GO" id="GO:0015344">
    <property type="term" value="F:siderophore uptake transmembrane transporter activity"/>
    <property type="evidence" value="ECO:0007669"/>
    <property type="project" value="TreeGrafter"/>
</dbReference>
<evidence type="ECO:0000256" key="11">
    <source>
        <dbReference type="PROSITE-ProRule" id="PRU01360"/>
    </source>
</evidence>
<feature type="domain" description="TonB-dependent receptor-like beta-barrel" evidence="13">
    <location>
        <begin position="283"/>
        <end position="675"/>
    </location>
</feature>